<organism evidence="1 2">
    <name type="scientific">Mycena albidolilacea</name>
    <dbReference type="NCBI Taxonomy" id="1033008"/>
    <lineage>
        <taxon>Eukaryota</taxon>
        <taxon>Fungi</taxon>
        <taxon>Dikarya</taxon>
        <taxon>Basidiomycota</taxon>
        <taxon>Agaricomycotina</taxon>
        <taxon>Agaricomycetes</taxon>
        <taxon>Agaricomycetidae</taxon>
        <taxon>Agaricales</taxon>
        <taxon>Marasmiineae</taxon>
        <taxon>Mycenaceae</taxon>
        <taxon>Mycena</taxon>
    </lineage>
</organism>
<evidence type="ECO:0000313" key="1">
    <source>
        <dbReference type="EMBL" id="KAJ7357382.1"/>
    </source>
</evidence>
<sequence>DAVSQMQDFRTNLLEFQTTLHDLGSDKGLANYDKNNELETLLKDLFNANKDALSSVSTLVSSDPALGPVLGPIVYEIKCIIDEVLDSTENLTDGLLNAVQ</sequence>
<proteinExistence type="predicted"/>
<name>A0AAD7AFW9_9AGAR</name>
<dbReference type="Proteomes" id="UP001218218">
    <property type="component" value="Unassembled WGS sequence"/>
</dbReference>
<comment type="caution">
    <text evidence="1">The sequence shown here is derived from an EMBL/GenBank/DDBJ whole genome shotgun (WGS) entry which is preliminary data.</text>
</comment>
<dbReference type="AlphaFoldDB" id="A0AAD7AFW9"/>
<evidence type="ECO:0000313" key="2">
    <source>
        <dbReference type="Proteomes" id="UP001218218"/>
    </source>
</evidence>
<reference evidence="1" key="1">
    <citation type="submission" date="2023-03" db="EMBL/GenBank/DDBJ databases">
        <title>Massive genome expansion in bonnet fungi (Mycena s.s.) driven by repeated elements and novel gene families across ecological guilds.</title>
        <authorList>
            <consortium name="Lawrence Berkeley National Laboratory"/>
            <person name="Harder C.B."/>
            <person name="Miyauchi S."/>
            <person name="Viragh M."/>
            <person name="Kuo A."/>
            <person name="Thoen E."/>
            <person name="Andreopoulos B."/>
            <person name="Lu D."/>
            <person name="Skrede I."/>
            <person name="Drula E."/>
            <person name="Henrissat B."/>
            <person name="Morin E."/>
            <person name="Kohler A."/>
            <person name="Barry K."/>
            <person name="LaButti K."/>
            <person name="Morin E."/>
            <person name="Salamov A."/>
            <person name="Lipzen A."/>
            <person name="Mereny Z."/>
            <person name="Hegedus B."/>
            <person name="Baldrian P."/>
            <person name="Stursova M."/>
            <person name="Weitz H."/>
            <person name="Taylor A."/>
            <person name="Grigoriev I.V."/>
            <person name="Nagy L.G."/>
            <person name="Martin F."/>
            <person name="Kauserud H."/>
        </authorList>
    </citation>
    <scope>NUCLEOTIDE SEQUENCE</scope>
    <source>
        <strain evidence="1">CBHHK002</strain>
    </source>
</reference>
<gene>
    <name evidence="1" type="ORF">DFH08DRAFT_643294</name>
</gene>
<feature type="non-terminal residue" evidence="1">
    <location>
        <position position="1"/>
    </location>
</feature>
<feature type="non-terminal residue" evidence="1">
    <location>
        <position position="100"/>
    </location>
</feature>
<keyword evidence="2" id="KW-1185">Reference proteome</keyword>
<accession>A0AAD7AFW9</accession>
<protein>
    <submittedName>
        <fullName evidence="1">Uncharacterized protein</fullName>
    </submittedName>
</protein>
<dbReference type="EMBL" id="JARIHO010000008">
    <property type="protein sequence ID" value="KAJ7357382.1"/>
    <property type="molecule type" value="Genomic_DNA"/>
</dbReference>